<keyword evidence="4" id="KW-1185">Reference proteome</keyword>
<keyword evidence="2" id="KW-0677">Repeat</keyword>
<dbReference type="GO" id="GO:0005737">
    <property type="term" value="C:cytoplasm"/>
    <property type="evidence" value="ECO:0007669"/>
    <property type="project" value="TreeGrafter"/>
</dbReference>
<dbReference type="Gene3D" id="3.80.10.10">
    <property type="entry name" value="Ribonuclease Inhibitor"/>
    <property type="match status" value="2"/>
</dbReference>
<protein>
    <submittedName>
        <fullName evidence="3">Leucine-rich repeat protein</fullName>
    </submittedName>
</protein>
<sequence>MNDYVERRRRLGDFGPAADGVGCGARAVAGAGLPISNLCSDHPRVECVSLAGQPITRDELAAVLSLPCLLELDLRGCGLGAAQVDWAALPVAPLLTTLRLGNNGLRELPALGFAPGLLRLHLEENELEELPPAIRSLEFLEVLDISRNGLSRLDFDNVTLPSLYHLAVAHNQLTSCRGLECCPRLRFLSLAHNRISDDGFTLNATQNPLLQTLLMHGNRLTRLGTLCKLVPFLLLKELVLTSDSTLSESIAAFRDTRRLPRPDNDGFHVDVPLRDARLMILGELLSGSGIPNENAPEGLTVGQNRAQDGFPHAPSADAHYFDTLRSDAAKLLPAPANTLRAFVIYLLPQLTHLNMVEVMPEERLEAETWIRPQQTLLCMSGVALY</sequence>
<comment type="caution">
    <text evidence="3">The sequence shown here is derived from an EMBL/GenBank/DDBJ whole genome shotgun (WGS) entry which is preliminary data.</text>
</comment>
<evidence type="ECO:0000313" key="3">
    <source>
        <dbReference type="EMBL" id="TNJ26636.1"/>
    </source>
</evidence>
<evidence type="ECO:0000313" key="4">
    <source>
        <dbReference type="Proteomes" id="UP000315496"/>
    </source>
</evidence>
<dbReference type="SMART" id="SM00364">
    <property type="entry name" value="LRR_BAC"/>
    <property type="match status" value="4"/>
</dbReference>
<dbReference type="EMBL" id="VDLU01000005">
    <property type="protein sequence ID" value="TNJ26636.1"/>
    <property type="molecule type" value="Genomic_DNA"/>
</dbReference>
<accession>A0A4Z1SLT8</accession>
<dbReference type="Proteomes" id="UP000315496">
    <property type="component" value="Chromosome 5"/>
</dbReference>
<dbReference type="PANTHER" id="PTHR15454">
    <property type="entry name" value="NISCHARIN RELATED"/>
    <property type="match status" value="1"/>
</dbReference>
<dbReference type="PANTHER" id="PTHR15454:SF56">
    <property type="entry name" value="PROTEIN PHOSPHATASE 1 REGULATORY SUBUNIT 7-RELATED"/>
    <property type="match status" value="1"/>
</dbReference>
<gene>
    <name evidence="3" type="ORF">GMRT_11312</name>
</gene>
<dbReference type="VEuPathDB" id="GiardiaDB:GMRT_11312"/>
<dbReference type="OrthoDB" id="1517790at2759"/>
<organism evidence="3 4">
    <name type="scientific">Giardia muris</name>
    <dbReference type="NCBI Taxonomy" id="5742"/>
    <lineage>
        <taxon>Eukaryota</taxon>
        <taxon>Metamonada</taxon>
        <taxon>Diplomonadida</taxon>
        <taxon>Hexamitidae</taxon>
        <taxon>Giardiinae</taxon>
        <taxon>Giardia</taxon>
    </lineage>
</organism>
<keyword evidence="1" id="KW-0433">Leucine-rich repeat</keyword>
<dbReference type="Pfam" id="PF13855">
    <property type="entry name" value="LRR_8"/>
    <property type="match status" value="1"/>
</dbReference>
<evidence type="ECO:0000256" key="2">
    <source>
        <dbReference type="ARBA" id="ARBA00022737"/>
    </source>
</evidence>
<dbReference type="InterPro" id="IPR032675">
    <property type="entry name" value="LRR_dom_sf"/>
</dbReference>
<dbReference type="SUPFAM" id="SSF52058">
    <property type="entry name" value="L domain-like"/>
    <property type="match status" value="1"/>
</dbReference>
<dbReference type="InterPro" id="IPR001611">
    <property type="entry name" value="Leu-rich_rpt"/>
</dbReference>
<name>A0A4Z1SLT8_GIAMU</name>
<evidence type="ECO:0000256" key="1">
    <source>
        <dbReference type="ARBA" id="ARBA00022614"/>
    </source>
</evidence>
<reference evidence="3 4" key="1">
    <citation type="submission" date="2019-05" db="EMBL/GenBank/DDBJ databases">
        <title>The compact genome of Giardia muris reveals important steps in the evolution of intestinal protozoan parasites.</title>
        <authorList>
            <person name="Xu F."/>
            <person name="Jimenez-Gonzalez A."/>
            <person name="Einarsson E."/>
            <person name="Astvaldsson A."/>
            <person name="Peirasmaki D."/>
            <person name="Eckmann L."/>
            <person name="Andersson J.O."/>
            <person name="Svard S.G."/>
            <person name="Jerlstrom-Hultqvist J."/>
        </authorList>
    </citation>
    <scope>NUCLEOTIDE SEQUENCE [LARGE SCALE GENOMIC DNA]</scope>
    <source>
        <strain evidence="3 4">Roberts-Thomson</strain>
    </source>
</reference>
<proteinExistence type="predicted"/>
<dbReference type="AlphaFoldDB" id="A0A4Z1SLT8"/>